<feature type="compositionally biased region" description="Low complexity" evidence="2">
    <location>
        <begin position="526"/>
        <end position="539"/>
    </location>
</feature>
<keyword evidence="1" id="KW-0175">Coiled coil</keyword>
<feature type="compositionally biased region" description="Polar residues" evidence="2">
    <location>
        <begin position="467"/>
        <end position="480"/>
    </location>
</feature>
<organism evidence="3 4">
    <name type="scientific">Ephemerocybe angulata</name>
    <dbReference type="NCBI Taxonomy" id="980116"/>
    <lineage>
        <taxon>Eukaryota</taxon>
        <taxon>Fungi</taxon>
        <taxon>Dikarya</taxon>
        <taxon>Basidiomycota</taxon>
        <taxon>Agaricomycotina</taxon>
        <taxon>Agaricomycetes</taxon>
        <taxon>Agaricomycetidae</taxon>
        <taxon>Agaricales</taxon>
        <taxon>Agaricineae</taxon>
        <taxon>Psathyrellaceae</taxon>
        <taxon>Ephemerocybe</taxon>
    </lineage>
</organism>
<dbReference type="AlphaFoldDB" id="A0A8H5BYF3"/>
<feature type="compositionally biased region" description="Polar residues" evidence="2">
    <location>
        <begin position="572"/>
        <end position="583"/>
    </location>
</feature>
<feature type="compositionally biased region" description="Low complexity" evidence="2">
    <location>
        <begin position="610"/>
        <end position="620"/>
    </location>
</feature>
<feature type="region of interest" description="Disordered" evidence="2">
    <location>
        <begin position="342"/>
        <end position="422"/>
    </location>
</feature>
<feature type="region of interest" description="Disordered" evidence="2">
    <location>
        <begin position="467"/>
        <end position="491"/>
    </location>
</feature>
<feature type="region of interest" description="Disordered" evidence="2">
    <location>
        <begin position="526"/>
        <end position="671"/>
    </location>
</feature>
<feature type="compositionally biased region" description="Low complexity" evidence="2">
    <location>
        <begin position="481"/>
        <end position="491"/>
    </location>
</feature>
<feature type="compositionally biased region" description="Polar residues" evidence="2">
    <location>
        <begin position="10"/>
        <end position="23"/>
    </location>
</feature>
<dbReference type="OrthoDB" id="3263403at2759"/>
<dbReference type="EMBL" id="JAACJK010000113">
    <property type="protein sequence ID" value="KAF5331638.1"/>
    <property type="molecule type" value="Genomic_DNA"/>
</dbReference>
<feature type="compositionally biased region" description="Low complexity" evidence="2">
    <location>
        <begin position="27"/>
        <end position="52"/>
    </location>
</feature>
<dbReference type="Proteomes" id="UP000541558">
    <property type="component" value="Unassembled WGS sequence"/>
</dbReference>
<proteinExistence type="predicted"/>
<feature type="compositionally biased region" description="Polar residues" evidence="2">
    <location>
        <begin position="644"/>
        <end position="661"/>
    </location>
</feature>
<comment type="caution">
    <text evidence="3">The sequence shown here is derived from an EMBL/GenBank/DDBJ whole genome shotgun (WGS) entry which is preliminary data.</text>
</comment>
<evidence type="ECO:0000256" key="2">
    <source>
        <dbReference type="SAM" id="MobiDB-lite"/>
    </source>
</evidence>
<feature type="region of interest" description="Disordered" evidence="2">
    <location>
        <begin position="232"/>
        <end position="268"/>
    </location>
</feature>
<feature type="compositionally biased region" description="Polar residues" evidence="2">
    <location>
        <begin position="540"/>
        <end position="565"/>
    </location>
</feature>
<feature type="coiled-coil region" evidence="1">
    <location>
        <begin position="149"/>
        <end position="176"/>
    </location>
</feature>
<feature type="region of interest" description="Disordered" evidence="2">
    <location>
        <begin position="282"/>
        <end position="310"/>
    </location>
</feature>
<feature type="compositionally biased region" description="Low complexity" evidence="2">
    <location>
        <begin position="362"/>
        <end position="373"/>
    </location>
</feature>
<keyword evidence="4" id="KW-1185">Reference proteome</keyword>
<accession>A0A8H5BYF3</accession>
<feature type="compositionally biased region" description="Low complexity" evidence="2">
    <location>
        <begin position="294"/>
        <end position="305"/>
    </location>
</feature>
<sequence length="744" mass="81065">MSYAMPPPQNTHGQRNGFTNATGIPSHPQHQQNAPVQPQQQQQQPHASQHRQGSTQNVLPPHQNYAGPQPDTRGQVVSILAETTNAVLADLGVGSLQERVQLLEHDKSLLFQDNKALVTTLNQTNAEHAKTLELLRAEQAKLALLPANEQVLTNRIVGLQEQVKQLQVERNTAISKFNSLALSNPNAVQYQKLAGAYQDLKKTCGPLQAHCQFCPAYAKQLEEFRNRNGYLPGYLPSPTGGPVPQGFNHSMSQPGHPQPVSSGGMPAPQQRAFLDQRRNTMPAIPTTTQNPGNPSSRPSSAQPQSPFVPTPAQQAMMNQMNNAMNSPMLQQQQNGFAQPNRVTQLNSNGMQGNMPSPSMTGQRQSSHSRSSSSLGQMSNPNANMQGQQPGMLRQLHPSSSPMPMGSLQQPIPTDGGSMGIFSNVFLNQPRSRAQSVISVSSSSRPNSAAATTSQNQAQQLFTSQMQNNAGGQSQMPNAMASSSQQQRQLHQQQLQQLQQQQLQQQQQQQQQRQQQQQQRQQQQQQQQHLQQQQQQSRSQPTTPAVRSPSDLSGFSPSTMFRNQDYATPPPLSGSTDGSFTNQHFGAMGNGLDPDTPSQPGTASKRDSAALDDTAPASSPSDDSRKKMRMSADDGQPNMVAPDALSSTQVPGPATTVAQSTPGGEDDEEDDEIAVGPDGLRLVSDCLANLFDVQGEERTCQLCRSRHDRGLVPPPAPFVNQPDEVLVQHCITEHDHAWNELRHDV</sequence>
<feature type="compositionally biased region" description="Polar residues" evidence="2">
    <location>
        <begin position="374"/>
        <end position="388"/>
    </location>
</feature>
<feature type="region of interest" description="Disordered" evidence="2">
    <location>
        <begin position="1"/>
        <end position="72"/>
    </location>
</feature>
<reference evidence="3 4" key="1">
    <citation type="journal article" date="2020" name="ISME J.">
        <title>Uncovering the hidden diversity of litter-decomposition mechanisms in mushroom-forming fungi.</title>
        <authorList>
            <person name="Floudas D."/>
            <person name="Bentzer J."/>
            <person name="Ahren D."/>
            <person name="Johansson T."/>
            <person name="Persson P."/>
            <person name="Tunlid A."/>
        </authorList>
    </citation>
    <scope>NUCLEOTIDE SEQUENCE [LARGE SCALE GENOMIC DNA]</scope>
    <source>
        <strain evidence="3 4">CBS 175.51</strain>
    </source>
</reference>
<feature type="compositionally biased region" description="Polar residues" evidence="2">
    <location>
        <begin position="247"/>
        <end position="261"/>
    </location>
</feature>
<gene>
    <name evidence="3" type="ORF">D9611_007671</name>
</gene>
<evidence type="ECO:0000313" key="3">
    <source>
        <dbReference type="EMBL" id="KAF5331638.1"/>
    </source>
</evidence>
<evidence type="ECO:0000256" key="1">
    <source>
        <dbReference type="SAM" id="Coils"/>
    </source>
</evidence>
<feature type="region of interest" description="Disordered" evidence="2">
    <location>
        <begin position="436"/>
        <end position="455"/>
    </location>
</feature>
<feature type="compositionally biased region" description="Polar residues" evidence="2">
    <location>
        <begin position="396"/>
        <end position="411"/>
    </location>
</feature>
<evidence type="ECO:0000313" key="4">
    <source>
        <dbReference type="Proteomes" id="UP000541558"/>
    </source>
</evidence>
<protein>
    <submittedName>
        <fullName evidence="3">Uncharacterized protein</fullName>
    </submittedName>
</protein>
<feature type="compositionally biased region" description="Polar residues" evidence="2">
    <location>
        <begin position="342"/>
        <end position="361"/>
    </location>
</feature>
<name>A0A8H5BYF3_9AGAR</name>